<feature type="region of interest" description="Disordered" evidence="1">
    <location>
        <begin position="1"/>
        <end position="24"/>
    </location>
</feature>
<dbReference type="Proteomes" id="UP000001054">
    <property type="component" value="Chromosome"/>
</dbReference>
<dbReference type="KEGG" id="rhi:NGR_c06720"/>
<dbReference type="AlphaFoldDB" id="C3MIB7"/>
<evidence type="ECO:0000313" key="3">
    <source>
        <dbReference type="Proteomes" id="UP000001054"/>
    </source>
</evidence>
<sequence>MFEIGAAGSMSGPGTRKRQPKNPVAADEIVSEAIASSKAGGRFRVGGTRPSGSDFERGSETGNLALVEAATTAIEAAGGRVASTAEARRIIA</sequence>
<reference evidence="2 3" key="1">
    <citation type="journal article" date="2009" name="Appl. Environ. Microbiol.">
        <title>Rhizobium sp. strain NGR234 possesses a remarkable number of secretion systems.</title>
        <authorList>
            <person name="Schmeisser C."/>
            <person name="Liesegang H."/>
            <person name="Krysciak D."/>
            <person name="Bakkou N."/>
            <person name="Le Quere A."/>
            <person name="Wollherr A."/>
            <person name="Heinemeyer I."/>
            <person name="Morgenstern B."/>
            <person name="Pommerening-Roeser A."/>
            <person name="Flores M."/>
            <person name="Palacios R."/>
            <person name="Brenner S."/>
            <person name="Gottschalk G."/>
            <person name="Schmitz R.A."/>
            <person name="Broughton W.J."/>
            <person name="Perret X."/>
            <person name="Strittmatter A.W."/>
            <person name="Streit W.R."/>
        </authorList>
    </citation>
    <scope>NUCLEOTIDE SEQUENCE [LARGE SCALE GENOMIC DNA]</scope>
    <source>
        <strain evidence="3">NBRC 101917 / NGR234</strain>
    </source>
</reference>
<gene>
    <name evidence="2" type="ordered locus">NGR_c06720</name>
</gene>
<name>C3MIB7_SINFN</name>
<organism evidence="2 3">
    <name type="scientific">Sinorhizobium fredii (strain NBRC 101917 / NGR234)</name>
    <dbReference type="NCBI Taxonomy" id="394"/>
    <lineage>
        <taxon>Bacteria</taxon>
        <taxon>Pseudomonadati</taxon>
        <taxon>Pseudomonadota</taxon>
        <taxon>Alphaproteobacteria</taxon>
        <taxon>Hyphomicrobiales</taxon>
        <taxon>Rhizobiaceae</taxon>
        <taxon>Sinorhizobium/Ensifer group</taxon>
        <taxon>Sinorhizobium</taxon>
    </lineage>
</organism>
<protein>
    <submittedName>
        <fullName evidence="2">Uncharacterized protein</fullName>
    </submittedName>
</protein>
<dbReference type="EMBL" id="CP001389">
    <property type="protein sequence ID" value="ACP24465.1"/>
    <property type="molecule type" value="Genomic_DNA"/>
</dbReference>
<evidence type="ECO:0000313" key="2">
    <source>
        <dbReference type="EMBL" id="ACP24465.1"/>
    </source>
</evidence>
<accession>C3MIB7</accession>
<dbReference type="HOGENOM" id="CLU_2411153_0_0_5"/>
<keyword evidence="3" id="KW-1185">Reference proteome</keyword>
<proteinExistence type="predicted"/>
<evidence type="ECO:0000256" key="1">
    <source>
        <dbReference type="SAM" id="MobiDB-lite"/>
    </source>
</evidence>